<evidence type="ECO:0000256" key="1">
    <source>
        <dbReference type="SAM" id="SignalP"/>
    </source>
</evidence>
<feature type="signal peptide" evidence="1">
    <location>
        <begin position="1"/>
        <end position="18"/>
    </location>
</feature>
<comment type="caution">
    <text evidence="2">The sequence shown here is derived from an EMBL/GenBank/DDBJ whole genome shotgun (WGS) entry which is preliminary data.</text>
</comment>
<name>A0A6B0XYQ7_9RHOB</name>
<accession>A0A6B0XYQ7</accession>
<dbReference type="PROSITE" id="PS51257">
    <property type="entry name" value="PROKAR_LIPOPROTEIN"/>
    <property type="match status" value="1"/>
</dbReference>
<reference evidence="2" key="1">
    <citation type="submission" date="2019-09" db="EMBL/GenBank/DDBJ databases">
        <title>Characterisation of the sponge microbiome using genome-centric metagenomics.</title>
        <authorList>
            <person name="Engelberts J.P."/>
            <person name="Robbins S.J."/>
            <person name="De Goeij J.M."/>
            <person name="Aranda M."/>
            <person name="Bell S.C."/>
            <person name="Webster N.S."/>
        </authorList>
    </citation>
    <scope>NUCLEOTIDE SEQUENCE</scope>
    <source>
        <strain evidence="2">SB0664_bin_43</strain>
    </source>
</reference>
<sequence length="171" mass="18005">MLRRLLLTCLIPTLAACAGGDPGLMNIGRDRAGGPDEFGIIPTKPLEVPEDLAALPAPTPGGANLADPTPDRDVATALGGDIGALARGSADGAFLAHATRHGVDSNIRVELAAADLEFRRGNRGRVLERLFDVNVYFRAYEEMALDQHAELARLRHLGIRTSAAPPGPVAE</sequence>
<dbReference type="EMBL" id="VXRY01000175">
    <property type="protein sequence ID" value="MXY33335.1"/>
    <property type="molecule type" value="Genomic_DNA"/>
</dbReference>
<dbReference type="Pfam" id="PF11233">
    <property type="entry name" value="DUF3035"/>
    <property type="match status" value="1"/>
</dbReference>
<gene>
    <name evidence="2" type="ORF">F4Y60_04440</name>
</gene>
<protein>
    <submittedName>
        <fullName evidence="2">DUF3035 domain-containing protein</fullName>
    </submittedName>
</protein>
<proteinExistence type="predicted"/>
<dbReference type="InterPro" id="IPR021395">
    <property type="entry name" value="DUF3035"/>
</dbReference>
<feature type="chain" id="PRO_5025680182" evidence="1">
    <location>
        <begin position="19"/>
        <end position="171"/>
    </location>
</feature>
<dbReference type="AlphaFoldDB" id="A0A6B0XYQ7"/>
<evidence type="ECO:0000313" key="2">
    <source>
        <dbReference type="EMBL" id="MXY33335.1"/>
    </source>
</evidence>
<organism evidence="2">
    <name type="scientific">Boseongicola sp. SB0664_bin_43</name>
    <dbReference type="NCBI Taxonomy" id="2604844"/>
    <lineage>
        <taxon>Bacteria</taxon>
        <taxon>Pseudomonadati</taxon>
        <taxon>Pseudomonadota</taxon>
        <taxon>Alphaproteobacteria</taxon>
        <taxon>Rhodobacterales</taxon>
        <taxon>Paracoccaceae</taxon>
        <taxon>Boseongicola</taxon>
    </lineage>
</organism>
<keyword evidence="1" id="KW-0732">Signal</keyword>